<dbReference type="PANTHER" id="PTHR10196">
    <property type="entry name" value="SUGAR KINASE"/>
    <property type="match status" value="1"/>
</dbReference>
<dbReference type="GO" id="GO:0006641">
    <property type="term" value="P:triglyceride metabolic process"/>
    <property type="evidence" value="ECO:0007669"/>
    <property type="project" value="TreeGrafter"/>
</dbReference>
<name>A0A0B7MRL5_9FUNG</name>
<evidence type="ECO:0000313" key="14">
    <source>
        <dbReference type="Proteomes" id="UP000054107"/>
    </source>
</evidence>
<evidence type="ECO:0000256" key="8">
    <source>
        <dbReference type="ARBA" id="ARBA00022840"/>
    </source>
</evidence>
<dbReference type="InterPro" id="IPR042018">
    <property type="entry name" value="GK1-3_metazoan-type"/>
</dbReference>
<reference evidence="13 14" key="1">
    <citation type="submission" date="2014-09" db="EMBL/GenBank/DDBJ databases">
        <authorList>
            <person name="Ellenberger Sabrina"/>
        </authorList>
    </citation>
    <scope>NUCLEOTIDE SEQUENCE [LARGE SCALE GENOMIC DNA]</scope>
    <source>
        <strain evidence="13 14">CBS 412.66</strain>
    </source>
</reference>
<evidence type="ECO:0000256" key="4">
    <source>
        <dbReference type="ARBA" id="ARBA00022679"/>
    </source>
</evidence>
<dbReference type="FunFam" id="3.30.420.40:FF:000108">
    <property type="entry name" value="Glycerol kinase, glycosomal"/>
    <property type="match status" value="1"/>
</dbReference>
<keyword evidence="6 10" id="KW-0418">Kinase</keyword>
<dbReference type="GO" id="GO:0019563">
    <property type="term" value="P:glycerol catabolic process"/>
    <property type="evidence" value="ECO:0007669"/>
    <property type="project" value="UniProtKB-UniPathway"/>
</dbReference>
<evidence type="ECO:0000256" key="6">
    <source>
        <dbReference type="ARBA" id="ARBA00022777"/>
    </source>
</evidence>
<dbReference type="GO" id="GO:0004370">
    <property type="term" value="F:glycerol kinase activity"/>
    <property type="evidence" value="ECO:0007669"/>
    <property type="project" value="UniProtKB-EC"/>
</dbReference>
<dbReference type="InterPro" id="IPR005999">
    <property type="entry name" value="Glycerol_kin"/>
</dbReference>
<comment type="similarity">
    <text evidence="2 10">Belongs to the FGGY kinase family.</text>
</comment>
<dbReference type="CDD" id="cd07792">
    <property type="entry name" value="ASKHA_NBD_FGGY_GK1-3-like"/>
    <property type="match status" value="1"/>
</dbReference>
<keyword evidence="14" id="KW-1185">Reference proteome</keyword>
<dbReference type="GO" id="GO:0005524">
    <property type="term" value="F:ATP binding"/>
    <property type="evidence" value="ECO:0007669"/>
    <property type="project" value="UniProtKB-KW"/>
</dbReference>
<dbReference type="InterPro" id="IPR018483">
    <property type="entry name" value="Carb_kinase_FGGY_CS"/>
</dbReference>
<feature type="domain" description="Carbohydrate kinase FGGY N-terminal" evidence="11">
    <location>
        <begin position="6"/>
        <end position="186"/>
    </location>
</feature>
<dbReference type="AlphaFoldDB" id="A0A0B7MRL5"/>
<evidence type="ECO:0000259" key="12">
    <source>
        <dbReference type="Pfam" id="PF02782"/>
    </source>
</evidence>
<proteinExistence type="inferred from homology"/>
<evidence type="ECO:0000256" key="10">
    <source>
        <dbReference type="RuleBase" id="RU003733"/>
    </source>
</evidence>
<dbReference type="SUPFAM" id="SSF53067">
    <property type="entry name" value="Actin-like ATPase domain"/>
    <property type="match status" value="2"/>
</dbReference>
<dbReference type="PROSITE" id="PS00445">
    <property type="entry name" value="FGGY_KINASES_2"/>
    <property type="match status" value="1"/>
</dbReference>
<gene>
    <name evidence="13" type="primary">PARPA_02000.1 scaffold 2103</name>
</gene>
<protein>
    <recommendedName>
        <fullName evidence="3">glycerol kinase</fullName>
        <ecNumber evidence="3">2.7.1.30</ecNumber>
    </recommendedName>
    <alternativeName>
        <fullName evidence="9">ATP:glycerol 3-phosphotransferase</fullName>
    </alternativeName>
</protein>
<dbReference type="UniPathway" id="UPA00618">
    <property type="reaction ID" value="UER00672"/>
</dbReference>
<feature type="domain" description="Carbohydrate kinase FGGY C-terminal" evidence="12">
    <location>
        <begin position="195"/>
        <end position="386"/>
    </location>
</feature>
<evidence type="ECO:0000256" key="9">
    <source>
        <dbReference type="ARBA" id="ARBA00043149"/>
    </source>
</evidence>
<evidence type="ECO:0000256" key="7">
    <source>
        <dbReference type="ARBA" id="ARBA00022798"/>
    </source>
</evidence>
<dbReference type="NCBIfam" id="TIGR01311">
    <property type="entry name" value="glycerol_kin"/>
    <property type="match status" value="1"/>
</dbReference>
<dbReference type="PIRSF" id="PIRSF000538">
    <property type="entry name" value="GlpK"/>
    <property type="match status" value="1"/>
</dbReference>
<dbReference type="EMBL" id="LN719867">
    <property type="protein sequence ID" value="CEP08656.1"/>
    <property type="molecule type" value="Genomic_DNA"/>
</dbReference>
<dbReference type="GO" id="GO:0005739">
    <property type="term" value="C:mitochondrion"/>
    <property type="evidence" value="ECO:0007669"/>
    <property type="project" value="TreeGrafter"/>
</dbReference>
<evidence type="ECO:0000259" key="11">
    <source>
        <dbReference type="Pfam" id="PF00370"/>
    </source>
</evidence>
<dbReference type="PANTHER" id="PTHR10196:SF69">
    <property type="entry name" value="GLYCEROL KINASE"/>
    <property type="match status" value="1"/>
</dbReference>
<evidence type="ECO:0000256" key="1">
    <source>
        <dbReference type="ARBA" id="ARBA00005190"/>
    </source>
</evidence>
<dbReference type="InterPro" id="IPR018485">
    <property type="entry name" value="FGGY_C"/>
</dbReference>
<evidence type="ECO:0000256" key="3">
    <source>
        <dbReference type="ARBA" id="ARBA00012099"/>
    </source>
</evidence>
<dbReference type="OrthoDB" id="5422795at2759"/>
<dbReference type="NCBIfam" id="NF000756">
    <property type="entry name" value="PRK00047.1"/>
    <property type="match status" value="1"/>
</dbReference>
<dbReference type="InterPro" id="IPR000577">
    <property type="entry name" value="Carb_kinase_FGGY"/>
</dbReference>
<dbReference type="Gene3D" id="3.30.420.40">
    <property type="match status" value="2"/>
</dbReference>
<evidence type="ECO:0000313" key="13">
    <source>
        <dbReference type="EMBL" id="CEP08656.1"/>
    </source>
</evidence>
<dbReference type="EC" id="2.7.1.30" evidence="3"/>
<dbReference type="STRING" id="35722.A0A0B7MRL5"/>
<dbReference type="Pfam" id="PF02782">
    <property type="entry name" value="FGGY_C"/>
    <property type="match status" value="1"/>
</dbReference>
<keyword evidence="5" id="KW-0547">Nucleotide-binding</keyword>
<dbReference type="InterPro" id="IPR018484">
    <property type="entry name" value="FGGY_N"/>
</dbReference>
<comment type="pathway">
    <text evidence="1">Polyol metabolism; glycerol degradation via glycerol kinase pathway; sn-glycerol 3-phosphate from glycerol: step 1/1.</text>
</comment>
<dbReference type="GO" id="GO:0046167">
    <property type="term" value="P:glycerol-3-phosphate biosynthetic process"/>
    <property type="evidence" value="ECO:0007669"/>
    <property type="project" value="TreeGrafter"/>
</dbReference>
<keyword evidence="8" id="KW-0067">ATP-binding</keyword>
<evidence type="ECO:0000256" key="5">
    <source>
        <dbReference type="ARBA" id="ARBA00022741"/>
    </source>
</evidence>
<evidence type="ECO:0000256" key="2">
    <source>
        <dbReference type="ARBA" id="ARBA00009156"/>
    </source>
</evidence>
<dbReference type="InterPro" id="IPR043129">
    <property type="entry name" value="ATPase_NBD"/>
</dbReference>
<accession>A0A0B7MRL5</accession>
<dbReference type="Proteomes" id="UP000054107">
    <property type="component" value="Unassembled WGS sequence"/>
</dbReference>
<dbReference type="PROSITE" id="PS00933">
    <property type="entry name" value="FGGY_KINASES_1"/>
    <property type="match status" value="1"/>
</dbReference>
<sequence length="446" mass="49081">MGYNVEDIKGIGITNQRESAVCWNKSTGEPLRNTIVWSDVRTDDLVHQLRKRDDAHLVQEISGLEITSYFTAVKFRWMLDHDPAVQKAAREGNACFGTVDSWLIYKLSGGEAHVTDVTNASRTLLMNLKTLEWDQDLLQFFGISRELLPTLCSSSQVYGTVALKDSPLAGIPIAGCLGDQQAALLGQKCFRKGEAKCTFGTGAFMLFNTGHEAVKSTQGLITTVAFQLGKHVEATYALEGSMAVAGSSLRWLRDNLKLINSMEQVSDLAERVRDTGGVYFVTAFSGLFAPYWRDDARGTMVGLTSYTNKYHLARATLESMSFQSRAILDAMNQDAGVPLKALKVDGGVSNSNVAMQIQADILGLKVDRPSMRETTAFGAAIAAGLAVGVWNSIHDLDQVNNKGITTFIPNLTLEEREEKYKIWRKAVESSLHWTDDVQESESSDEE</sequence>
<organism evidence="13 14">
    <name type="scientific">Parasitella parasitica</name>
    <dbReference type="NCBI Taxonomy" id="35722"/>
    <lineage>
        <taxon>Eukaryota</taxon>
        <taxon>Fungi</taxon>
        <taxon>Fungi incertae sedis</taxon>
        <taxon>Mucoromycota</taxon>
        <taxon>Mucoromycotina</taxon>
        <taxon>Mucoromycetes</taxon>
        <taxon>Mucorales</taxon>
        <taxon>Mucorineae</taxon>
        <taxon>Mucoraceae</taxon>
        <taxon>Parasitella</taxon>
    </lineage>
</organism>
<keyword evidence="7" id="KW-0319">Glycerol metabolism</keyword>
<dbReference type="Pfam" id="PF00370">
    <property type="entry name" value="FGGY_N"/>
    <property type="match status" value="1"/>
</dbReference>
<keyword evidence="4 10" id="KW-0808">Transferase</keyword>